<comment type="caution">
    <text evidence="1">The sequence shown here is derived from an EMBL/GenBank/DDBJ whole genome shotgun (WGS) entry which is preliminary data.</text>
</comment>
<proteinExistence type="predicted"/>
<dbReference type="OrthoDB" id="5637477at2"/>
<gene>
    <name evidence="1" type="ORF">Lgee_1200</name>
</gene>
<name>A0A0W0TWB3_9GAMM</name>
<dbReference type="PATRIC" id="fig|45065.4.peg.1291"/>
<dbReference type="AlphaFoldDB" id="A0A0W0TWB3"/>
<organism evidence="1 2">
    <name type="scientific">Legionella geestiana</name>
    <dbReference type="NCBI Taxonomy" id="45065"/>
    <lineage>
        <taxon>Bacteria</taxon>
        <taxon>Pseudomonadati</taxon>
        <taxon>Pseudomonadota</taxon>
        <taxon>Gammaproteobacteria</taxon>
        <taxon>Legionellales</taxon>
        <taxon>Legionellaceae</taxon>
        <taxon>Legionella</taxon>
    </lineage>
</organism>
<dbReference type="Proteomes" id="UP000054785">
    <property type="component" value="Unassembled WGS sequence"/>
</dbReference>
<sequence>MRIKPVLMACSLAIAATAVSAAPNAHGSLHKGASLEAPKDAQLKRGYDIEVVNDSYDDLRVYAQYEDGCWIEPFNIYRYEYPHTIDTYHNGYFNTMRVTIDTFRNYRVYDALTRPGSSIRIVPGIKQGQSPLAQMG</sequence>
<dbReference type="RefSeq" id="WP_051550883.1">
    <property type="nucleotide sequence ID" value="NZ_CAAAHN010000007.1"/>
</dbReference>
<evidence type="ECO:0000313" key="1">
    <source>
        <dbReference type="EMBL" id="KTC99708.1"/>
    </source>
</evidence>
<evidence type="ECO:0000313" key="2">
    <source>
        <dbReference type="Proteomes" id="UP000054785"/>
    </source>
</evidence>
<dbReference type="EMBL" id="LNYC01000044">
    <property type="protein sequence ID" value="KTC99708.1"/>
    <property type="molecule type" value="Genomic_DNA"/>
</dbReference>
<dbReference type="STRING" id="45065.Lgee_1200"/>
<protein>
    <submittedName>
        <fullName evidence="1">Uncharacterized protein</fullName>
    </submittedName>
</protein>
<reference evidence="1 2" key="1">
    <citation type="submission" date="2015-11" db="EMBL/GenBank/DDBJ databases">
        <title>Genomic analysis of 38 Legionella species identifies large and diverse effector repertoires.</title>
        <authorList>
            <person name="Burstein D."/>
            <person name="Amaro F."/>
            <person name="Zusman T."/>
            <person name="Lifshitz Z."/>
            <person name="Cohen O."/>
            <person name="Gilbert J.A."/>
            <person name="Pupko T."/>
            <person name="Shuman H.A."/>
            <person name="Segal G."/>
        </authorList>
    </citation>
    <scope>NUCLEOTIDE SEQUENCE [LARGE SCALE GENOMIC DNA]</scope>
    <source>
        <strain evidence="1 2">ATCC 49504</strain>
    </source>
</reference>
<keyword evidence="2" id="KW-1185">Reference proteome</keyword>
<accession>A0A0W0TWB3</accession>